<keyword evidence="4" id="KW-1185">Reference proteome</keyword>
<gene>
    <name evidence="3" type="ORF">WJX75_008444</name>
</gene>
<keyword evidence="2" id="KW-1133">Transmembrane helix</keyword>
<protein>
    <recommendedName>
        <fullName evidence="5">V-ATPase proteolipid subunit C-like domain-containing protein</fullName>
    </recommendedName>
</protein>
<proteinExistence type="predicted"/>
<evidence type="ECO:0000313" key="3">
    <source>
        <dbReference type="EMBL" id="KAK9906812.1"/>
    </source>
</evidence>
<keyword evidence="2" id="KW-0472">Membrane</keyword>
<feature type="transmembrane region" description="Helical" evidence="2">
    <location>
        <begin position="46"/>
        <end position="70"/>
    </location>
</feature>
<reference evidence="3 4" key="1">
    <citation type="journal article" date="2024" name="Nat. Commun.">
        <title>Phylogenomics reveals the evolutionary origins of lichenization in chlorophyte algae.</title>
        <authorList>
            <person name="Puginier C."/>
            <person name="Libourel C."/>
            <person name="Otte J."/>
            <person name="Skaloud P."/>
            <person name="Haon M."/>
            <person name="Grisel S."/>
            <person name="Petersen M."/>
            <person name="Berrin J.G."/>
            <person name="Delaux P.M."/>
            <person name="Dal Grande F."/>
            <person name="Keller J."/>
        </authorList>
    </citation>
    <scope>NUCLEOTIDE SEQUENCE [LARGE SCALE GENOMIC DNA]</scope>
    <source>
        <strain evidence="3 4">SAG 216-7</strain>
    </source>
</reference>
<evidence type="ECO:0008006" key="5">
    <source>
        <dbReference type="Google" id="ProtNLM"/>
    </source>
</evidence>
<accession>A0ABR2YJU0</accession>
<feature type="region of interest" description="Disordered" evidence="1">
    <location>
        <begin position="81"/>
        <end position="107"/>
    </location>
</feature>
<evidence type="ECO:0000256" key="2">
    <source>
        <dbReference type="SAM" id="Phobius"/>
    </source>
</evidence>
<keyword evidence="2" id="KW-0812">Transmembrane</keyword>
<sequence>MTSSLERVQRPRSLIAISTQLLITHTGIQALPRKLEMSSQYINISLSLVGLVALAGAGVAVGSGVGMMALAMAEEEQKQQGTSAVAHSVIEKKPTPGSGRGFAASNQ</sequence>
<dbReference type="Proteomes" id="UP001491310">
    <property type="component" value="Unassembled WGS sequence"/>
</dbReference>
<comment type="caution">
    <text evidence="3">The sequence shown here is derived from an EMBL/GenBank/DDBJ whole genome shotgun (WGS) entry which is preliminary data.</text>
</comment>
<dbReference type="EMBL" id="JALJOT010000010">
    <property type="protein sequence ID" value="KAK9906812.1"/>
    <property type="molecule type" value="Genomic_DNA"/>
</dbReference>
<name>A0ABR2YJU0_9CHLO</name>
<organism evidence="3 4">
    <name type="scientific">Coccomyxa subellipsoidea</name>
    <dbReference type="NCBI Taxonomy" id="248742"/>
    <lineage>
        <taxon>Eukaryota</taxon>
        <taxon>Viridiplantae</taxon>
        <taxon>Chlorophyta</taxon>
        <taxon>core chlorophytes</taxon>
        <taxon>Trebouxiophyceae</taxon>
        <taxon>Trebouxiophyceae incertae sedis</taxon>
        <taxon>Coccomyxaceae</taxon>
        <taxon>Coccomyxa</taxon>
    </lineage>
</organism>
<evidence type="ECO:0000313" key="4">
    <source>
        <dbReference type="Proteomes" id="UP001491310"/>
    </source>
</evidence>
<evidence type="ECO:0000256" key="1">
    <source>
        <dbReference type="SAM" id="MobiDB-lite"/>
    </source>
</evidence>